<dbReference type="OrthoDB" id="3631561at2"/>
<evidence type="ECO:0008006" key="4">
    <source>
        <dbReference type="Google" id="ProtNLM"/>
    </source>
</evidence>
<gene>
    <name evidence="2" type="ORF">DKG74_00425</name>
</gene>
<feature type="transmembrane region" description="Helical" evidence="1">
    <location>
        <begin position="16"/>
        <end position="36"/>
    </location>
</feature>
<sequence>MDLGMFWAELTSRPDFWGFVSIPIVAAVVTWVHVWMAMQMVFYPVHYVGVLEPFLGWQGVVPRKARKMSNILVDKTLAKIGTLSDFMRKMEPERISEQVAKAVAARIEDYVDDLMSEQSPVLWANLPRLVRNRVYNHARGQLSKVMGAMMDDIIDNAEDLVDIREMIGNQVEADRSLVVRMFMEVGNKELAFVIRASFWIGLAFGLLQMVLFYFIPAHWLLPAYAAVLGFLTNWIALSMVFRPLKPVRIGPWRFQGVFLRRQNEIADKFAELAASEMLTIGRITREILVGRQSGKTKLLIKKHLAPMLESPVIRTTLQLAMGPDGYAGLKSSIAEKSTAMALDPLEDEAFNKDRAKFLSRFLAERTRALSPEEFQDLLRPAFQEDEWIFFVLGAVTGFIAGSLQLALGFQ</sequence>
<dbReference type="AlphaFoldDB" id="A0A317EEX7"/>
<keyword evidence="1" id="KW-1133">Transmembrane helix</keyword>
<feature type="transmembrane region" description="Helical" evidence="1">
    <location>
        <begin position="387"/>
        <end position="407"/>
    </location>
</feature>
<dbReference type="PANTHER" id="PTHR35791">
    <property type="entry name" value="UPF0754 MEMBRANE PROTEIN YHEB"/>
    <property type="match status" value="1"/>
</dbReference>
<dbReference type="RefSeq" id="WP_109901511.1">
    <property type="nucleotide sequence ID" value="NZ_QGLE01000001.1"/>
</dbReference>
<feature type="transmembrane region" description="Helical" evidence="1">
    <location>
        <begin position="190"/>
        <end position="215"/>
    </location>
</feature>
<proteinExistence type="predicted"/>
<reference evidence="2 3" key="1">
    <citation type="submission" date="2018-05" db="EMBL/GenBank/DDBJ databases">
        <title>Zavarzinia sp. HR-AS.</title>
        <authorList>
            <person name="Lee Y."/>
            <person name="Jeon C.O."/>
        </authorList>
    </citation>
    <scope>NUCLEOTIDE SEQUENCE [LARGE SCALE GENOMIC DNA]</scope>
    <source>
        <strain evidence="2 3">HR-AS</strain>
    </source>
</reference>
<keyword evidence="1" id="KW-0812">Transmembrane</keyword>
<dbReference type="PANTHER" id="PTHR35791:SF1">
    <property type="entry name" value="UPF0754 MEMBRANE PROTEIN YHEB"/>
    <property type="match status" value="1"/>
</dbReference>
<name>A0A317EEX7_9PROT</name>
<evidence type="ECO:0000256" key="1">
    <source>
        <dbReference type="SAM" id="Phobius"/>
    </source>
</evidence>
<dbReference type="Proteomes" id="UP000245461">
    <property type="component" value="Unassembled WGS sequence"/>
</dbReference>
<dbReference type="EMBL" id="QGLE01000001">
    <property type="protein sequence ID" value="PWR25479.1"/>
    <property type="molecule type" value="Genomic_DNA"/>
</dbReference>
<accession>A0A317EEX7</accession>
<keyword evidence="3" id="KW-1185">Reference proteome</keyword>
<evidence type="ECO:0000313" key="3">
    <source>
        <dbReference type="Proteomes" id="UP000245461"/>
    </source>
</evidence>
<protein>
    <recommendedName>
        <fullName evidence="4">DUF445 domain-containing protein</fullName>
    </recommendedName>
</protein>
<evidence type="ECO:0000313" key="2">
    <source>
        <dbReference type="EMBL" id="PWR25479.1"/>
    </source>
</evidence>
<organism evidence="2 3">
    <name type="scientific">Zavarzinia aquatilis</name>
    <dbReference type="NCBI Taxonomy" id="2211142"/>
    <lineage>
        <taxon>Bacteria</taxon>
        <taxon>Pseudomonadati</taxon>
        <taxon>Pseudomonadota</taxon>
        <taxon>Alphaproteobacteria</taxon>
        <taxon>Rhodospirillales</taxon>
        <taxon>Zavarziniaceae</taxon>
        <taxon>Zavarzinia</taxon>
    </lineage>
</organism>
<keyword evidence="1" id="KW-0472">Membrane</keyword>
<comment type="caution">
    <text evidence="2">The sequence shown here is derived from an EMBL/GenBank/DDBJ whole genome shotgun (WGS) entry which is preliminary data.</text>
</comment>
<feature type="transmembrane region" description="Helical" evidence="1">
    <location>
        <begin position="221"/>
        <end position="241"/>
    </location>
</feature>